<feature type="region of interest" description="Disordered" evidence="1">
    <location>
        <begin position="1"/>
        <end position="30"/>
    </location>
</feature>
<reference evidence="2 3" key="1">
    <citation type="journal article" date="2011" name="Nature">
        <title>Genome sequencing reveals insights into physiology and longevity of the naked mole rat.</title>
        <authorList>
            <person name="Kim E.B."/>
            <person name="Fang X."/>
            <person name="Fushan A.A."/>
            <person name="Huang Z."/>
            <person name="Lobanov A.V."/>
            <person name="Han L."/>
            <person name="Marino S.M."/>
            <person name="Sun X."/>
            <person name="Turanov A.A."/>
            <person name="Yang P."/>
            <person name="Yim S.H."/>
            <person name="Zhao X."/>
            <person name="Kasaikina M.V."/>
            <person name="Stoletzki N."/>
            <person name="Peng C."/>
            <person name="Polak P."/>
            <person name="Xiong Z."/>
            <person name="Kiezun A."/>
            <person name="Zhu Y."/>
            <person name="Chen Y."/>
            <person name="Kryukov G.V."/>
            <person name="Zhang Q."/>
            <person name="Peshkin L."/>
            <person name="Yang L."/>
            <person name="Bronson R.T."/>
            <person name="Buffenstein R."/>
            <person name="Wang B."/>
            <person name="Han C."/>
            <person name="Li Q."/>
            <person name="Chen L."/>
            <person name="Zhao W."/>
            <person name="Sunyaev S.R."/>
            <person name="Park T.J."/>
            <person name="Zhang G."/>
            <person name="Wang J."/>
            <person name="Gladyshev V.N."/>
        </authorList>
    </citation>
    <scope>NUCLEOTIDE SEQUENCE [LARGE SCALE GENOMIC DNA]</scope>
</reference>
<dbReference type="InParanoid" id="G5C198"/>
<dbReference type="Proteomes" id="UP000006813">
    <property type="component" value="Unassembled WGS sequence"/>
</dbReference>
<evidence type="ECO:0000256" key="1">
    <source>
        <dbReference type="SAM" id="MobiDB-lite"/>
    </source>
</evidence>
<organism evidence="2 3">
    <name type="scientific">Heterocephalus glaber</name>
    <name type="common">Naked mole rat</name>
    <dbReference type="NCBI Taxonomy" id="10181"/>
    <lineage>
        <taxon>Eukaryota</taxon>
        <taxon>Metazoa</taxon>
        <taxon>Chordata</taxon>
        <taxon>Craniata</taxon>
        <taxon>Vertebrata</taxon>
        <taxon>Euteleostomi</taxon>
        <taxon>Mammalia</taxon>
        <taxon>Eutheria</taxon>
        <taxon>Euarchontoglires</taxon>
        <taxon>Glires</taxon>
        <taxon>Rodentia</taxon>
        <taxon>Hystricomorpha</taxon>
        <taxon>Bathyergidae</taxon>
        <taxon>Heterocephalus</taxon>
    </lineage>
</organism>
<proteinExistence type="predicted"/>
<evidence type="ECO:0000313" key="3">
    <source>
        <dbReference type="Proteomes" id="UP000006813"/>
    </source>
</evidence>
<sequence>MEWKLQSDPVKAAASRKSQGPHHQRPHQSSPIVIAVDLHGHMGATGGLEVRSDPLALRLWMITQHDSIELP</sequence>
<protein>
    <submittedName>
        <fullName evidence="2">Uncharacterized protein</fullName>
    </submittedName>
</protein>
<dbReference type="AlphaFoldDB" id="G5C198"/>
<dbReference type="EMBL" id="JH172827">
    <property type="protein sequence ID" value="EHB15309.1"/>
    <property type="molecule type" value="Genomic_DNA"/>
</dbReference>
<evidence type="ECO:0000313" key="2">
    <source>
        <dbReference type="EMBL" id="EHB15309.1"/>
    </source>
</evidence>
<accession>G5C198</accession>
<name>G5C198_HETGA</name>
<gene>
    <name evidence="2" type="ORF">GW7_19654</name>
</gene>